<dbReference type="Proteomes" id="UP000037035">
    <property type="component" value="Unassembled WGS sequence"/>
</dbReference>
<organism evidence="1 2">
    <name type="scientific">Puccinia sorghi</name>
    <dbReference type="NCBI Taxonomy" id="27349"/>
    <lineage>
        <taxon>Eukaryota</taxon>
        <taxon>Fungi</taxon>
        <taxon>Dikarya</taxon>
        <taxon>Basidiomycota</taxon>
        <taxon>Pucciniomycotina</taxon>
        <taxon>Pucciniomycetes</taxon>
        <taxon>Pucciniales</taxon>
        <taxon>Pucciniaceae</taxon>
        <taxon>Puccinia</taxon>
    </lineage>
</organism>
<protein>
    <submittedName>
        <fullName evidence="1">Uncharacterized protein</fullName>
    </submittedName>
</protein>
<evidence type="ECO:0000313" key="1">
    <source>
        <dbReference type="EMBL" id="KNZ50042.1"/>
    </source>
</evidence>
<keyword evidence="2" id="KW-1185">Reference proteome</keyword>
<comment type="caution">
    <text evidence="1">The sequence shown here is derived from an EMBL/GenBank/DDBJ whole genome shotgun (WGS) entry which is preliminary data.</text>
</comment>
<evidence type="ECO:0000313" key="2">
    <source>
        <dbReference type="Proteomes" id="UP000037035"/>
    </source>
</evidence>
<dbReference type="VEuPathDB" id="FungiDB:VP01_462g1"/>
<accession>A0A0L6UP66</accession>
<dbReference type="AlphaFoldDB" id="A0A0L6UP66"/>
<proteinExistence type="predicted"/>
<sequence>MPTSLPSLVTEILEPTSLLMTFKHIYIYTLSNRTENSSTLITRPTFITEGYRCKTFSLNDCYKFFVFLLYISNLSRRSTSISSTTLLTDTRSHIYQPGGYTAPITRLVSIRIWFALYGKMVRNNIYMWIAVCTKSQDKGLLFFCTCHALFHFCLLVNNLSQNPTSFSSVKNLDNTFEKGHAQGRQFQEALKKERNANMHVAATETKITLHFLYKKIVWQTFLSRSHSSMLLSYHPVQPLVSSGECCSIYLYNVCINHDNYDFFLTNIGSQFEIASKHTITSGMFLLYKMEVIVHVAEKEGGEPLIMLLVFRINIQDQSPGPINDHQMTSDIRLLN</sequence>
<name>A0A0L6UP66_9BASI</name>
<gene>
    <name evidence="1" type="ORF">VP01_462g1</name>
</gene>
<dbReference type="EMBL" id="LAVV01009757">
    <property type="protein sequence ID" value="KNZ50042.1"/>
    <property type="molecule type" value="Genomic_DNA"/>
</dbReference>
<reference evidence="1 2" key="1">
    <citation type="submission" date="2015-08" db="EMBL/GenBank/DDBJ databases">
        <title>Next Generation Sequencing and Analysis of the Genome of Puccinia sorghi L Schw, the Causal Agent of Maize Common Rust.</title>
        <authorList>
            <person name="Rochi L."/>
            <person name="Burguener G."/>
            <person name="Darino M."/>
            <person name="Turjanski A."/>
            <person name="Kreff E."/>
            <person name="Dieguez M.J."/>
            <person name="Sacco F."/>
        </authorList>
    </citation>
    <scope>NUCLEOTIDE SEQUENCE [LARGE SCALE GENOMIC DNA]</scope>
    <source>
        <strain evidence="1 2">RO10H11247</strain>
    </source>
</reference>